<keyword evidence="5" id="KW-1185">Reference proteome</keyword>
<dbReference type="PROSITE" id="PS50983">
    <property type="entry name" value="FE_B12_PBP"/>
    <property type="match status" value="1"/>
</dbReference>
<dbReference type="InterPro" id="IPR050902">
    <property type="entry name" value="ABC_Transporter_SBP"/>
</dbReference>
<evidence type="ECO:0000256" key="1">
    <source>
        <dbReference type="ARBA" id="ARBA00008814"/>
    </source>
</evidence>
<dbReference type="InterPro" id="IPR002491">
    <property type="entry name" value="ABC_transptr_periplasmic_BD"/>
</dbReference>
<dbReference type="EMBL" id="JAAIWK010000003">
    <property type="protein sequence ID" value="NEY18935.1"/>
    <property type="molecule type" value="Genomic_DNA"/>
</dbReference>
<dbReference type="Proteomes" id="UP000476934">
    <property type="component" value="Unassembled WGS sequence"/>
</dbReference>
<comment type="similarity">
    <text evidence="1">Belongs to the bacterial solute-binding protein 8 family.</text>
</comment>
<dbReference type="SUPFAM" id="SSF53807">
    <property type="entry name" value="Helical backbone' metal receptor"/>
    <property type="match status" value="1"/>
</dbReference>
<gene>
    <name evidence="4" type="ORF">G4D61_02990</name>
</gene>
<dbReference type="PROSITE" id="PS51257">
    <property type="entry name" value="PROKAR_LIPOPROTEIN"/>
    <property type="match status" value="1"/>
</dbReference>
<feature type="signal peptide" evidence="2">
    <location>
        <begin position="1"/>
        <end position="18"/>
    </location>
</feature>
<dbReference type="RefSeq" id="WP_163173180.1">
    <property type="nucleotide sequence ID" value="NZ_JAAIWK010000003.1"/>
</dbReference>
<comment type="caution">
    <text evidence="4">The sequence shown here is derived from an EMBL/GenBank/DDBJ whole genome shotgun (WGS) entry which is preliminary data.</text>
</comment>
<dbReference type="AlphaFoldDB" id="A0A6M0P3Y9"/>
<dbReference type="PANTHER" id="PTHR30535:SF34">
    <property type="entry name" value="MOLYBDATE-BINDING PROTEIN MOLA"/>
    <property type="match status" value="1"/>
</dbReference>
<protein>
    <submittedName>
        <fullName evidence="4">ABC transporter substrate-binding protein</fullName>
    </submittedName>
</protein>
<name>A0A6M0P3Y9_9BACI</name>
<feature type="domain" description="Fe/B12 periplasmic-binding" evidence="3">
    <location>
        <begin position="69"/>
        <end position="336"/>
    </location>
</feature>
<dbReference type="Gene3D" id="3.40.50.1980">
    <property type="entry name" value="Nitrogenase molybdenum iron protein domain"/>
    <property type="match status" value="2"/>
</dbReference>
<sequence>MKKRGLIASCLVAITLLAGCGNNNNVKDESKKDTQSKSNYPVTIHNYTKAEGATTYKKKDQVFKKAPKRIVATTRPVAELLLHLGLKNKIVGVGGSFGAPDKSVEKDYASLKILSKSYIGKEVALGANPDIIIGRGGLFDNADWGVGTSDKLNDMGINTYILNSSIPGGTYNSIYEDIDNLGKIFNVQDKAKEFSDTLKARQKKITSKLSKIKETQTFAYLHMSDPKDVSVYSAYNETFFNNAFNMIKLKNIFENEKGNVSVETLVKANPDVLIVLNWENDADKVKKALLANPKLSSMKAIKNKQVYAVDYNYLFGYSYDTIDGIEQLAKEMHPNLFK</sequence>
<dbReference type="Pfam" id="PF01497">
    <property type="entry name" value="Peripla_BP_2"/>
    <property type="match status" value="1"/>
</dbReference>
<accession>A0A6M0P3Y9</accession>
<dbReference type="PANTHER" id="PTHR30535">
    <property type="entry name" value="VITAMIN B12-BINDING PROTEIN"/>
    <property type="match status" value="1"/>
</dbReference>
<reference evidence="4 5" key="2">
    <citation type="submission" date="2020-03" db="EMBL/GenBank/DDBJ databases">
        <title>Bacillus aquiflavi sp. nov., isolated from yellow water of strong flavor Chinese baijiu in Yibin region of China.</title>
        <authorList>
            <person name="Xie J."/>
        </authorList>
    </citation>
    <scope>NUCLEOTIDE SEQUENCE [LARGE SCALE GENOMIC DNA]</scope>
    <source>
        <strain evidence="4 5">Gsoil 114</strain>
    </source>
</reference>
<keyword evidence="2" id="KW-0732">Signal</keyword>
<organism evidence="4 5">
    <name type="scientific">Heyndrickxia ginsengihumi</name>
    <dbReference type="NCBI Taxonomy" id="363870"/>
    <lineage>
        <taxon>Bacteria</taxon>
        <taxon>Bacillati</taxon>
        <taxon>Bacillota</taxon>
        <taxon>Bacilli</taxon>
        <taxon>Bacillales</taxon>
        <taxon>Bacillaceae</taxon>
        <taxon>Heyndrickxia</taxon>
    </lineage>
</organism>
<evidence type="ECO:0000256" key="2">
    <source>
        <dbReference type="SAM" id="SignalP"/>
    </source>
</evidence>
<proteinExistence type="inferred from homology"/>
<evidence type="ECO:0000313" key="4">
    <source>
        <dbReference type="EMBL" id="NEY18935.1"/>
    </source>
</evidence>
<feature type="chain" id="PRO_5039210931" evidence="2">
    <location>
        <begin position="19"/>
        <end position="338"/>
    </location>
</feature>
<reference evidence="4 5" key="1">
    <citation type="submission" date="2020-02" db="EMBL/GenBank/DDBJ databases">
        <authorList>
            <person name="Feng H."/>
        </authorList>
    </citation>
    <scope>NUCLEOTIDE SEQUENCE [LARGE SCALE GENOMIC DNA]</scope>
    <source>
        <strain evidence="4 5">Gsoil 114</strain>
    </source>
</reference>
<evidence type="ECO:0000313" key="5">
    <source>
        <dbReference type="Proteomes" id="UP000476934"/>
    </source>
</evidence>
<evidence type="ECO:0000259" key="3">
    <source>
        <dbReference type="PROSITE" id="PS50983"/>
    </source>
</evidence>